<keyword evidence="4" id="KW-0406">Ion transport</keyword>
<dbReference type="GO" id="GO:0098719">
    <property type="term" value="P:sodium ion import across plasma membrane"/>
    <property type="evidence" value="ECO:0007669"/>
    <property type="project" value="TreeGrafter"/>
</dbReference>
<evidence type="ECO:0000256" key="2">
    <source>
        <dbReference type="ARBA" id="ARBA00022448"/>
    </source>
</evidence>
<dbReference type="PANTHER" id="PTHR10110:SF86">
    <property type="entry name" value="SODIUM_HYDROGEN EXCHANGER 7"/>
    <property type="match status" value="1"/>
</dbReference>
<comment type="caution">
    <text evidence="7">The sequence shown here is derived from an EMBL/GenBank/DDBJ whole genome shotgun (WGS) entry which is preliminary data.</text>
</comment>
<feature type="region of interest" description="Disordered" evidence="5">
    <location>
        <begin position="63"/>
        <end position="89"/>
    </location>
</feature>
<evidence type="ECO:0000256" key="1">
    <source>
        <dbReference type="ARBA" id="ARBA00004651"/>
    </source>
</evidence>
<evidence type="ECO:0000313" key="7">
    <source>
        <dbReference type="EMBL" id="GAV08257.1"/>
    </source>
</evidence>
<dbReference type="GO" id="GO:0015386">
    <property type="term" value="F:potassium:proton antiporter activity"/>
    <property type="evidence" value="ECO:0007669"/>
    <property type="project" value="TreeGrafter"/>
</dbReference>
<keyword evidence="6" id="KW-1133">Transmembrane helix</keyword>
<dbReference type="AlphaFoldDB" id="A0A1D1W447"/>
<evidence type="ECO:0000313" key="8">
    <source>
        <dbReference type="Proteomes" id="UP000186922"/>
    </source>
</evidence>
<comment type="subcellular location">
    <subcellularLocation>
        <location evidence="1">Cell membrane</location>
        <topology evidence="1">Multi-pass membrane protein</topology>
    </subcellularLocation>
</comment>
<feature type="transmembrane region" description="Helical" evidence="6">
    <location>
        <begin position="12"/>
        <end position="34"/>
    </location>
</feature>
<feature type="transmembrane region" description="Helical" evidence="6">
    <location>
        <begin position="159"/>
        <end position="177"/>
    </location>
</feature>
<keyword evidence="6" id="KW-0812">Transmembrane</keyword>
<accession>A0A1D1W447</accession>
<feature type="transmembrane region" description="Helical" evidence="6">
    <location>
        <begin position="133"/>
        <end position="153"/>
    </location>
</feature>
<evidence type="ECO:0000256" key="3">
    <source>
        <dbReference type="ARBA" id="ARBA00022475"/>
    </source>
</evidence>
<dbReference type="InterPro" id="IPR018422">
    <property type="entry name" value="Cation/H_exchanger_CPA1"/>
</dbReference>
<keyword evidence="8" id="KW-1185">Reference proteome</keyword>
<dbReference type="EMBL" id="BDGG01000017">
    <property type="protein sequence ID" value="GAV08257.1"/>
    <property type="molecule type" value="Genomic_DNA"/>
</dbReference>
<dbReference type="GO" id="GO:0051453">
    <property type="term" value="P:regulation of intracellular pH"/>
    <property type="evidence" value="ECO:0007669"/>
    <property type="project" value="TreeGrafter"/>
</dbReference>
<reference evidence="7 8" key="1">
    <citation type="journal article" date="2016" name="Nat. Commun.">
        <title>Extremotolerant tardigrade genome and improved radiotolerance of human cultured cells by tardigrade-unique protein.</title>
        <authorList>
            <person name="Hashimoto T."/>
            <person name="Horikawa D.D."/>
            <person name="Saito Y."/>
            <person name="Kuwahara H."/>
            <person name="Kozuka-Hata H."/>
            <person name="Shin-I T."/>
            <person name="Minakuchi Y."/>
            <person name="Ohishi K."/>
            <person name="Motoyama A."/>
            <person name="Aizu T."/>
            <person name="Enomoto A."/>
            <person name="Kondo K."/>
            <person name="Tanaka S."/>
            <person name="Hara Y."/>
            <person name="Koshikawa S."/>
            <person name="Sagara H."/>
            <person name="Miura T."/>
            <person name="Yokobori S."/>
            <person name="Miyagawa K."/>
            <person name="Suzuki Y."/>
            <person name="Kubo T."/>
            <person name="Oyama M."/>
            <person name="Kohara Y."/>
            <person name="Fujiyama A."/>
            <person name="Arakawa K."/>
            <person name="Katayama T."/>
            <person name="Toyoda A."/>
            <person name="Kunieda T."/>
        </authorList>
    </citation>
    <scope>NUCLEOTIDE SEQUENCE [LARGE SCALE GENOMIC DNA]</scope>
    <source>
        <strain evidence="7 8">YOKOZUNA-1</strain>
    </source>
</reference>
<sequence length="289" mass="32576">MIAMEAASGLWQISSAVLVNIFLQLYLVSCLPFIDISVPSQAIHYPNDNHKLVGSVLPKELSRSRSKRSSYDINGDGEHPPTEHEREDDSVLRHCFKTHNLSTHHTAPGHELHLERCTAHAYDENSPHIHSPAIFFITITLVTGSLALIVIHVVHHYVMIPYTVVVLLLGCVYGLIVRTNCAKLSWFTLITDINAEVFLLIFLPVLIYESAFTMQIYLFHKLLLHMLIVGSIGMGKKSVSQPLAFVHLRHCDQLFMFGLCGFGVSFGGHLQCFRPLLEHLRWLNILGDH</sequence>
<gene>
    <name evidence="7" type="primary">RvY_17980-1</name>
    <name evidence="7" type="synonym">RvY_17980.1</name>
    <name evidence="7" type="ORF">RvY_17980</name>
</gene>
<keyword evidence="3" id="KW-1003">Cell membrane</keyword>
<dbReference type="Proteomes" id="UP000186922">
    <property type="component" value="Unassembled WGS sequence"/>
</dbReference>
<evidence type="ECO:0008006" key="9">
    <source>
        <dbReference type="Google" id="ProtNLM"/>
    </source>
</evidence>
<name>A0A1D1W447_RAMVA</name>
<evidence type="ECO:0000256" key="4">
    <source>
        <dbReference type="ARBA" id="ARBA00023065"/>
    </source>
</evidence>
<protein>
    <recommendedName>
        <fullName evidence="9">Cation/H+ exchanger domain-containing protein</fullName>
    </recommendedName>
</protein>
<organism evidence="7 8">
    <name type="scientific">Ramazzottius varieornatus</name>
    <name type="common">Water bear</name>
    <name type="synonym">Tardigrade</name>
    <dbReference type="NCBI Taxonomy" id="947166"/>
    <lineage>
        <taxon>Eukaryota</taxon>
        <taxon>Metazoa</taxon>
        <taxon>Ecdysozoa</taxon>
        <taxon>Tardigrada</taxon>
        <taxon>Eutardigrada</taxon>
        <taxon>Parachela</taxon>
        <taxon>Hypsibioidea</taxon>
        <taxon>Ramazzottiidae</taxon>
        <taxon>Ramazzottius</taxon>
    </lineage>
</organism>
<dbReference type="GO" id="GO:0015385">
    <property type="term" value="F:sodium:proton antiporter activity"/>
    <property type="evidence" value="ECO:0007669"/>
    <property type="project" value="InterPro"/>
</dbReference>
<dbReference type="GO" id="GO:0005886">
    <property type="term" value="C:plasma membrane"/>
    <property type="evidence" value="ECO:0007669"/>
    <property type="project" value="UniProtKB-SubCell"/>
</dbReference>
<feature type="transmembrane region" description="Helical" evidence="6">
    <location>
        <begin position="184"/>
        <end position="208"/>
    </location>
</feature>
<evidence type="ECO:0000256" key="6">
    <source>
        <dbReference type="SAM" id="Phobius"/>
    </source>
</evidence>
<dbReference type="PANTHER" id="PTHR10110">
    <property type="entry name" value="SODIUM/HYDROGEN EXCHANGER"/>
    <property type="match status" value="1"/>
</dbReference>
<proteinExistence type="predicted"/>
<dbReference type="STRING" id="947166.A0A1D1W447"/>
<feature type="compositionally biased region" description="Basic and acidic residues" evidence="5">
    <location>
        <begin position="76"/>
        <end position="89"/>
    </location>
</feature>
<keyword evidence="2" id="KW-0813">Transport</keyword>
<evidence type="ECO:0000256" key="5">
    <source>
        <dbReference type="SAM" id="MobiDB-lite"/>
    </source>
</evidence>
<keyword evidence="6" id="KW-0472">Membrane</keyword>